<sequence>MLKNEGSKSGSSNEVDKKRDFQGKNFENVEMSCAWGKEAIRGSYMFTMYLYE</sequence>
<keyword evidence="2" id="KW-1185">Reference proteome</keyword>
<accession>A0ABD1L8L2</accession>
<comment type="caution">
    <text evidence="1">The sequence shown here is derived from an EMBL/GenBank/DDBJ whole genome shotgun (WGS) entry which is preliminary data.</text>
</comment>
<organism evidence="1 2">
    <name type="scientific">Flemingia macrophylla</name>
    <dbReference type="NCBI Taxonomy" id="520843"/>
    <lineage>
        <taxon>Eukaryota</taxon>
        <taxon>Viridiplantae</taxon>
        <taxon>Streptophyta</taxon>
        <taxon>Embryophyta</taxon>
        <taxon>Tracheophyta</taxon>
        <taxon>Spermatophyta</taxon>
        <taxon>Magnoliopsida</taxon>
        <taxon>eudicotyledons</taxon>
        <taxon>Gunneridae</taxon>
        <taxon>Pentapetalae</taxon>
        <taxon>rosids</taxon>
        <taxon>fabids</taxon>
        <taxon>Fabales</taxon>
        <taxon>Fabaceae</taxon>
        <taxon>Papilionoideae</taxon>
        <taxon>50 kb inversion clade</taxon>
        <taxon>NPAAA clade</taxon>
        <taxon>indigoferoid/millettioid clade</taxon>
        <taxon>Phaseoleae</taxon>
        <taxon>Flemingia</taxon>
    </lineage>
</organism>
<proteinExistence type="predicted"/>
<evidence type="ECO:0000313" key="2">
    <source>
        <dbReference type="Proteomes" id="UP001603857"/>
    </source>
</evidence>
<evidence type="ECO:0000313" key="1">
    <source>
        <dbReference type="EMBL" id="KAL2319355.1"/>
    </source>
</evidence>
<dbReference type="EMBL" id="JBGMDY010000010">
    <property type="protein sequence ID" value="KAL2319355.1"/>
    <property type="molecule type" value="Genomic_DNA"/>
</dbReference>
<protein>
    <submittedName>
        <fullName evidence="1">Uncharacterized protein</fullName>
    </submittedName>
</protein>
<gene>
    <name evidence="1" type="ORF">Fmac_028324</name>
</gene>
<dbReference type="Proteomes" id="UP001603857">
    <property type="component" value="Unassembled WGS sequence"/>
</dbReference>
<reference evidence="1 2" key="1">
    <citation type="submission" date="2024-08" db="EMBL/GenBank/DDBJ databases">
        <title>Insights into the chromosomal genome structure of Flemingia macrophylla.</title>
        <authorList>
            <person name="Ding Y."/>
            <person name="Zhao Y."/>
            <person name="Bi W."/>
            <person name="Wu M."/>
            <person name="Zhao G."/>
            <person name="Gong Y."/>
            <person name="Li W."/>
            <person name="Zhang P."/>
        </authorList>
    </citation>
    <scope>NUCLEOTIDE SEQUENCE [LARGE SCALE GENOMIC DNA]</scope>
    <source>
        <strain evidence="1">DYQJB</strain>
        <tissue evidence="1">Leaf</tissue>
    </source>
</reference>
<name>A0ABD1L8L2_9FABA</name>
<dbReference type="AlphaFoldDB" id="A0ABD1L8L2"/>